<dbReference type="CDD" id="cd06171">
    <property type="entry name" value="Sigma70_r4"/>
    <property type="match status" value="1"/>
</dbReference>
<gene>
    <name evidence="6" type="ORF">ACFOET_18565</name>
</gene>
<dbReference type="InterPro" id="IPR013249">
    <property type="entry name" value="RNA_pol_sigma70_r4_t2"/>
</dbReference>
<evidence type="ECO:0000259" key="5">
    <source>
        <dbReference type="Pfam" id="PF08281"/>
    </source>
</evidence>
<dbReference type="SUPFAM" id="SSF88659">
    <property type="entry name" value="Sigma3 and sigma4 domains of RNA polymerase sigma factors"/>
    <property type="match status" value="1"/>
</dbReference>
<evidence type="ECO:0000256" key="4">
    <source>
        <dbReference type="ARBA" id="ARBA00023163"/>
    </source>
</evidence>
<dbReference type="PANTHER" id="PTHR43133:SF46">
    <property type="entry name" value="RNA POLYMERASE SIGMA-70 FACTOR ECF SUBFAMILY"/>
    <property type="match status" value="1"/>
</dbReference>
<dbReference type="InterPro" id="IPR014284">
    <property type="entry name" value="RNA_pol_sigma-70_dom"/>
</dbReference>
<comment type="caution">
    <text evidence="6">The sequence shown here is derived from an EMBL/GenBank/DDBJ whole genome shotgun (WGS) entry which is preliminary data.</text>
</comment>
<dbReference type="Gene3D" id="1.10.10.10">
    <property type="entry name" value="Winged helix-like DNA-binding domain superfamily/Winged helix DNA-binding domain"/>
    <property type="match status" value="1"/>
</dbReference>
<protein>
    <submittedName>
        <fullName evidence="6">RNA polymerase sigma-70 factor</fullName>
    </submittedName>
</protein>
<evidence type="ECO:0000313" key="6">
    <source>
        <dbReference type="EMBL" id="MFC3199627.1"/>
    </source>
</evidence>
<organism evidence="6 7">
    <name type="scientific">Parapedobacter deserti</name>
    <dbReference type="NCBI Taxonomy" id="1912957"/>
    <lineage>
        <taxon>Bacteria</taxon>
        <taxon>Pseudomonadati</taxon>
        <taxon>Bacteroidota</taxon>
        <taxon>Sphingobacteriia</taxon>
        <taxon>Sphingobacteriales</taxon>
        <taxon>Sphingobacteriaceae</taxon>
        <taxon>Parapedobacter</taxon>
    </lineage>
</organism>
<dbReference type="SUPFAM" id="SSF88946">
    <property type="entry name" value="Sigma2 domain of RNA polymerase sigma factors"/>
    <property type="match status" value="1"/>
</dbReference>
<keyword evidence="4" id="KW-0804">Transcription</keyword>
<dbReference type="InterPro" id="IPR036388">
    <property type="entry name" value="WH-like_DNA-bd_sf"/>
</dbReference>
<reference evidence="7" key="1">
    <citation type="journal article" date="2019" name="Int. J. Syst. Evol. Microbiol.">
        <title>The Global Catalogue of Microorganisms (GCM) 10K type strain sequencing project: providing services to taxonomists for standard genome sequencing and annotation.</title>
        <authorList>
            <consortium name="The Broad Institute Genomics Platform"/>
            <consortium name="The Broad Institute Genome Sequencing Center for Infectious Disease"/>
            <person name="Wu L."/>
            <person name="Ma J."/>
        </authorList>
    </citation>
    <scope>NUCLEOTIDE SEQUENCE [LARGE SCALE GENOMIC DNA]</scope>
    <source>
        <strain evidence="7">KCTC 52416</strain>
    </source>
</reference>
<dbReference type="InterPro" id="IPR014327">
    <property type="entry name" value="RNA_pol_sigma70_bacteroid"/>
</dbReference>
<dbReference type="InterPro" id="IPR039425">
    <property type="entry name" value="RNA_pol_sigma-70-like"/>
</dbReference>
<evidence type="ECO:0000313" key="7">
    <source>
        <dbReference type="Proteomes" id="UP001595526"/>
    </source>
</evidence>
<dbReference type="NCBIfam" id="TIGR02937">
    <property type="entry name" value="sigma70-ECF"/>
    <property type="match status" value="1"/>
</dbReference>
<dbReference type="InterPro" id="IPR013325">
    <property type="entry name" value="RNA_pol_sigma_r2"/>
</dbReference>
<proteinExistence type="inferred from homology"/>
<dbReference type="RefSeq" id="WP_379025432.1">
    <property type="nucleotide sequence ID" value="NZ_JBHRTA010000058.1"/>
</dbReference>
<dbReference type="Proteomes" id="UP001595526">
    <property type="component" value="Unassembled WGS sequence"/>
</dbReference>
<dbReference type="EMBL" id="JBHRTA010000058">
    <property type="protein sequence ID" value="MFC3199627.1"/>
    <property type="molecule type" value="Genomic_DNA"/>
</dbReference>
<accession>A0ABV7JR85</accession>
<evidence type="ECO:0000256" key="2">
    <source>
        <dbReference type="ARBA" id="ARBA00023015"/>
    </source>
</evidence>
<feature type="domain" description="RNA polymerase sigma factor 70 region 4 type 2" evidence="5">
    <location>
        <begin position="124"/>
        <end position="173"/>
    </location>
</feature>
<dbReference type="PANTHER" id="PTHR43133">
    <property type="entry name" value="RNA POLYMERASE ECF-TYPE SIGMA FACTO"/>
    <property type="match status" value="1"/>
</dbReference>
<dbReference type="NCBIfam" id="TIGR02985">
    <property type="entry name" value="Sig70_bacteroi1"/>
    <property type="match status" value="1"/>
</dbReference>
<sequence>MQDNVLENELLSRLRKGDEQALSKLMDHYFVPLCSFCNVFIADMATSEELVADVFYTIWTKRMTLEIHTNFKSYIYTAVKNKALKKKKNLSSSRSVPLDTMTSDVVDPQNALTQLTLQEFNCDIKNLIQTLPEKRRVIFELNRFESLSYKEIATLLHISEKTVHNQISLAIKYLRPRISSLLNNIS</sequence>
<comment type="similarity">
    <text evidence="1">Belongs to the sigma-70 factor family. ECF subfamily.</text>
</comment>
<keyword evidence="2" id="KW-0805">Transcription regulation</keyword>
<dbReference type="Pfam" id="PF08281">
    <property type="entry name" value="Sigma70_r4_2"/>
    <property type="match status" value="1"/>
</dbReference>
<dbReference type="InterPro" id="IPR013324">
    <property type="entry name" value="RNA_pol_sigma_r3/r4-like"/>
</dbReference>
<evidence type="ECO:0000256" key="1">
    <source>
        <dbReference type="ARBA" id="ARBA00010641"/>
    </source>
</evidence>
<keyword evidence="7" id="KW-1185">Reference proteome</keyword>
<keyword evidence="3" id="KW-0731">Sigma factor</keyword>
<dbReference type="Gene3D" id="1.10.1740.10">
    <property type="match status" value="1"/>
</dbReference>
<evidence type="ECO:0000256" key="3">
    <source>
        <dbReference type="ARBA" id="ARBA00023082"/>
    </source>
</evidence>
<name>A0ABV7JR85_9SPHI</name>